<evidence type="ECO:0000256" key="2">
    <source>
        <dbReference type="ARBA" id="ARBA00022448"/>
    </source>
</evidence>
<feature type="transmembrane region" description="Helical" evidence="9">
    <location>
        <begin position="76"/>
        <end position="96"/>
    </location>
</feature>
<feature type="transmembrane region" description="Helical" evidence="9">
    <location>
        <begin position="322"/>
        <end position="344"/>
    </location>
</feature>
<feature type="transmembrane region" description="Helical" evidence="9">
    <location>
        <begin position="12"/>
        <end position="28"/>
    </location>
</feature>
<keyword evidence="7 9" id="KW-0472">Membrane</keyword>
<dbReference type="EMBL" id="OMKW01000004">
    <property type="protein sequence ID" value="SPF30859.1"/>
    <property type="molecule type" value="Genomic_DNA"/>
</dbReference>
<evidence type="ECO:0000256" key="8">
    <source>
        <dbReference type="ARBA" id="ARBA00035655"/>
    </source>
</evidence>
<keyword evidence="3" id="KW-1003">Cell membrane</keyword>
<keyword evidence="11" id="KW-1185">Reference proteome</keyword>
<comment type="subcellular location">
    <subcellularLocation>
        <location evidence="1">Cell inner membrane</location>
        <topology evidence="1">Multi-pass membrane protein</topology>
    </subcellularLocation>
</comment>
<dbReference type="InterPro" id="IPR007272">
    <property type="entry name" value="Sulf_transp_TsuA/YedE"/>
</dbReference>
<protein>
    <submittedName>
        <fullName evidence="10">Uncharacterized protein</fullName>
    </submittedName>
</protein>
<keyword evidence="6 9" id="KW-1133">Transmembrane helix</keyword>
<comment type="similarity">
    <text evidence="8">Belongs to the TsuA/YedE (TC 9.B.102) family.</text>
</comment>
<organism evidence="10 11">
    <name type="scientific">Pontivivens insulae</name>
    <dbReference type="NCBI Taxonomy" id="1639689"/>
    <lineage>
        <taxon>Bacteria</taxon>
        <taxon>Pseudomonadati</taxon>
        <taxon>Pseudomonadota</taxon>
        <taxon>Alphaproteobacteria</taxon>
        <taxon>Rhodobacterales</taxon>
        <taxon>Paracoccaceae</taxon>
        <taxon>Pontivivens</taxon>
    </lineage>
</organism>
<dbReference type="OrthoDB" id="9794165at2"/>
<dbReference type="Pfam" id="PF04143">
    <property type="entry name" value="Sulf_transp"/>
    <property type="match status" value="1"/>
</dbReference>
<feature type="transmembrane region" description="Helical" evidence="9">
    <location>
        <begin position="218"/>
        <end position="238"/>
    </location>
</feature>
<evidence type="ECO:0000256" key="9">
    <source>
        <dbReference type="SAM" id="Phobius"/>
    </source>
</evidence>
<keyword evidence="2" id="KW-0813">Transport</keyword>
<dbReference type="AlphaFoldDB" id="A0A2R8AF51"/>
<gene>
    <name evidence="10" type="ORF">POI8812_03203</name>
</gene>
<keyword evidence="4" id="KW-0997">Cell inner membrane</keyword>
<accession>A0A2R8AF51</accession>
<feature type="transmembrane region" description="Helical" evidence="9">
    <location>
        <begin position="132"/>
        <end position="155"/>
    </location>
</feature>
<dbReference type="Proteomes" id="UP000244932">
    <property type="component" value="Unassembled WGS sequence"/>
</dbReference>
<evidence type="ECO:0000313" key="11">
    <source>
        <dbReference type="Proteomes" id="UP000244932"/>
    </source>
</evidence>
<dbReference type="GO" id="GO:0005886">
    <property type="term" value="C:plasma membrane"/>
    <property type="evidence" value="ECO:0007669"/>
    <property type="project" value="UniProtKB-SubCell"/>
</dbReference>
<reference evidence="10 11" key="1">
    <citation type="submission" date="2018-03" db="EMBL/GenBank/DDBJ databases">
        <authorList>
            <person name="Keele B.F."/>
        </authorList>
    </citation>
    <scope>NUCLEOTIDE SEQUENCE [LARGE SCALE GENOMIC DNA]</scope>
    <source>
        <strain evidence="10 11">CeCT 8812</strain>
    </source>
</reference>
<evidence type="ECO:0000256" key="6">
    <source>
        <dbReference type="ARBA" id="ARBA00022989"/>
    </source>
</evidence>
<sequence>MGYARFMNRKALIFASIVTISLAIYAYWEEGSGHLISMTIGLAAGVVLYNASFGFTAGWRNMVLNRRGRGLRAQMLLLGIVILVAYPVLATGSFMGQDVRGTILPLGLASAFGAFVFGVGMQLGSGCASGTLFTVGGGSTRMIVVLAFFIGGSVWATAHWDFWAALPRTNSGTSLIRTFGAPGAVAMMLGLFAAIWATSVWLEKSHHGNLERGHGNSVWSIWTGAVLLAAVTLAFLLITGRPWGITYGFAVWGAQAVDSLGADPLTWTYWSGWRSGHVEGGPLSSRTNASNVGIILGALIAACVAGRFAPKWQLSGRDLMTAIIGGLLMGYGARLAYGCNIGAYLGGLTSGSLHGVWWLIWGFAGSFLGTRLRVWLGVDTDPIARTGPARI</sequence>
<name>A0A2R8AF51_9RHOB</name>
<evidence type="ECO:0000256" key="4">
    <source>
        <dbReference type="ARBA" id="ARBA00022519"/>
    </source>
</evidence>
<dbReference type="PANTHER" id="PTHR30574:SF1">
    <property type="entry name" value="SULPHUR TRANSPORT DOMAIN-CONTAINING PROTEIN"/>
    <property type="match status" value="1"/>
</dbReference>
<feature type="transmembrane region" description="Helical" evidence="9">
    <location>
        <begin position="292"/>
        <end position="310"/>
    </location>
</feature>
<keyword evidence="5 9" id="KW-0812">Transmembrane</keyword>
<proteinExistence type="inferred from homology"/>
<dbReference type="PANTHER" id="PTHR30574">
    <property type="entry name" value="INNER MEMBRANE PROTEIN YEDE"/>
    <property type="match status" value="1"/>
</dbReference>
<evidence type="ECO:0000256" key="1">
    <source>
        <dbReference type="ARBA" id="ARBA00004429"/>
    </source>
</evidence>
<evidence type="ECO:0000256" key="5">
    <source>
        <dbReference type="ARBA" id="ARBA00022692"/>
    </source>
</evidence>
<feature type="transmembrane region" description="Helical" evidence="9">
    <location>
        <begin position="34"/>
        <end position="55"/>
    </location>
</feature>
<evidence type="ECO:0000313" key="10">
    <source>
        <dbReference type="EMBL" id="SPF30859.1"/>
    </source>
</evidence>
<feature type="transmembrane region" description="Helical" evidence="9">
    <location>
        <begin position="175"/>
        <end position="197"/>
    </location>
</feature>
<feature type="transmembrane region" description="Helical" evidence="9">
    <location>
        <begin position="356"/>
        <end position="376"/>
    </location>
</feature>
<evidence type="ECO:0000256" key="3">
    <source>
        <dbReference type="ARBA" id="ARBA00022475"/>
    </source>
</evidence>
<evidence type="ECO:0000256" key="7">
    <source>
        <dbReference type="ARBA" id="ARBA00023136"/>
    </source>
</evidence>